<dbReference type="InterPro" id="IPR000223">
    <property type="entry name" value="Pept_S26A_signal_pept_1"/>
</dbReference>
<dbReference type="InterPro" id="IPR019757">
    <property type="entry name" value="Pept_S26A_signal_pept_1_Lys-AS"/>
</dbReference>
<dbReference type="PROSITE" id="PS00761">
    <property type="entry name" value="SPASE_I_3"/>
    <property type="match status" value="1"/>
</dbReference>
<proteinExistence type="inferred from homology"/>
<dbReference type="GO" id="GO:0009003">
    <property type="term" value="F:signal peptidase activity"/>
    <property type="evidence" value="ECO:0007669"/>
    <property type="project" value="UniProtKB-EC"/>
</dbReference>
<name>A0AAV3XQL4_9CYAN</name>
<dbReference type="Pfam" id="PF10502">
    <property type="entry name" value="Peptidase_S26"/>
    <property type="match status" value="1"/>
</dbReference>
<evidence type="ECO:0000259" key="7">
    <source>
        <dbReference type="Pfam" id="PF10502"/>
    </source>
</evidence>
<keyword evidence="5 6" id="KW-0378">Hydrolase</keyword>
<dbReference type="Gene3D" id="2.10.109.10">
    <property type="entry name" value="Umud Fragment, subunit A"/>
    <property type="match status" value="1"/>
</dbReference>
<dbReference type="InterPro" id="IPR036286">
    <property type="entry name" value="LexA/Signal_pep-like_sf"/>
</dbReference>
<accession>A0AAV3XQL4</accession>
<evidence type="ECO:0000256" key="4">
    <source>
        <dbReference type="ARBA" id="ARBA00013208"/>
    </source>
</evidence>
<dbReference type="NCBIfam" id="TIGR02227">
    <property type="entry name" value="sigpep_I_bact"/>
    <property type="match status" value="1"/>
</dbReference>
<sequence>MLPPQVLEERNFRDDLIKRVIGLPGDFVEVKDGKVFVNGKVLPENYTKEAAKYELNFVKVPQDRYLVLGDNRNNSSDSHVWGFVPREKIIGRAVVRYWPPNRAGRIEPLPSYRQK</sequence>
<dbReference type="EC" id="3.4.21.89" evidence="4 6"/>
<dbReference type="GO" id="GO:0006465">
    <property type="term" value="P:signal peptide processing"/>
    <property type="evidence" value="ECO:0007669"/>
    <property type="project" value="InterPro"/>
</dbReference>
<dbReference type="SUPFAM" id="SSF51306">
    <property type="entry name" value="LexA/Signal peptidase"/>
    <property type="match status" value="1"/>
</dbReference>
<dbReference type="PROSITE" id="PS00760">
    <property type="entry name" value="SPASE_I_2"/>
    <property type="match status" value="1"/>
</dbReference>
<comment type="similarity">
    <text evidence="3 6">Belongs to the peptidase S26 family.</text>
</comment>
<evidence type="ECO:0000256" key="1">
    <source>
        <dbReference type="ARBA" id="ARBA00000677"/>
    </source>
</evidence>
<comment type="caution">
    <text evidence="8">The sequence shown here is derived from an EMBL/GenBank/DDBJ whole genome shotgun (WGS) entry which is preliminary data.</text>
</comment>
<dbReference type="CDD" id="cd06530">
    <property type="entry name" value="S26_SPase_I"/>
    <property type="match status" value="1"/>
</dbReference>
<evidence type="ECO:0000313" key="8">
    <source>
        <dbReference type="EMBL" id="GET42565.1"/>
    </source>
</evidence>
<evidence type="ECO:0000256" key="5">
    <source>
        <dbReference type="ARBA" id="ARBA00022801"/>
    </source>
</evidence>
<dbReference type="InterPro" id="IPR019758">
    <property type="entry name" value="Pept_S26A_signal_pept_1_CS"/>
</dbReference>
<reference evidence="8" key="1">
    <citation type="submission" date="2019-10" db="EMBL/GenBank/DDBJ databases">
        <title>Draft genome sequece of Microseira wollei NIES-4236.</title>
        <authorList>
            <person name="Yamaguchi H."/>
            <person name="Suzuki S."/>
            <person name="Kawachi M."/>
        </authorList>
    </citation>
    <scope>NUCLEOTIDE SEQUENCE</scope>
    <source>
        <strain evidence="8">NIES-4236</strain>
    </source>
</reference>
<gene>
    <name evidence="8" type="ORF">MiSe_73830</name>
</gene>
<dbReference type="GO" id="GO:0004252">
    <property type="term" value="F:serine-type endopeptidase activity"/>
    <property type="evidence" value="ECO:0007669"/>
    <property type="project" value="InterPro"/>
</dbReference>
<evidence type="ECO:0000256" key="3">
    <source>
        <dbReference type="ARBA" id="ARBA00009370"/>
    </source>
</evidence>
<dbReference type="InterPro" id="IPR019533">
    <property type="entry name" value="Peptidase_S26"/>
</dbReference>
<evidence type="ECO:0000256" key="6">
    <source>
        <dbReference type="RuleBase" id="RU362042"/>
    </source>
</evidence>
<evidence type="ECO:0000256" key="2">
    <source>
        <dbReference type="ARBA" id="ARBA00004401"/>
    </source>
</evidence>
<protein>
    <recommendedName>
        <fullName evidence="4 6">Signal peptidase I</fullName>
        <ecNumber evidence="4 6">3.4.21.89</ecNumber>
    </recommendedName>
</protein>
<comment type="subcellular location">
    <subcellularLocation>
        <location evidence="2">Cell membrane</location>
        <topology evidence="2">Single-pass type II membrane protein</topology>
    </subcellularLocation>
    <subcellularLocation>
        <location evidence="6">Membrane</location>
        <topology evidence="6">Single-pass type II membrane protein</topology>
    </subcellularLocation>
</comment>
<comment type="catalytic activity">
    <reaction evidence="1 6">
        <text>Cleavage of hydrophobic, N-terminal signal or leader sequences from secreted and periplasmic proteins.</text>
        <dbReference type="EC" id="3.4.21.89"/>
    </reaction>
</comment>
<dbReference type="EMBL" id="BLAY01000170">
    <property type="protein sequence ID" value="GET42565.1"/>
    <property type="molecule type" value="Genomic_DNA"/>
</dbReference>
<feature type="domain" description="Peptidase S26" evidence="7">
    <location>
        <begin position="11"/>
        <end position="98"/>
    </location>
</feature>
<evidence type="ECO:0000313" key="9">
    <source>
        <dbReference type="Proteomes" id="UP001050975"/>
    </source>
</evidence>
<dbReference type="PRINTS" id="PR00727">
    <property type="entry name" value="LEADERPTASE"/>
</dbReference>
<dbReference type="PANTHER" id="PTHR43390:SF1">
    <property type="entry name" value="CHLOROPLAST PROCESSING PEPTIDASE"/>
    <property type="match status" value="1"/>
</dbReference>
<keyword evidence="6" id="KW-0645">Protease</keyword>
<dbReference type="Proteomes" id="UP001050975">
    <property type="component" value="Unassembled WGS sequence"/>
</dbReference>
<dbReference type="AlphaFoldDB" id="A0AAV3XQL4"/>
<dbReference type="GO" id="GO:0005886">
    <property type="term" value="C:plasma membrane"/>
    <property type="evidence" value="ECO:0007669"/>
    <property type="project" value="UniProtKB-SubCell"/>
</dbReference>
<keyword evidence="9" id="KW-1185">Reference proteome</keyword>
<organism evidence="8 9">
    <name type="scientific">Microseira wollei NIES-4236</name>
    <dbReference type="NCBI Taxonomy" id="2530354"/>
    <lineage>
        <taxon>Bacteria</taxon>
        <taxon>Bacillati</taxon>
        <taxon>Cyanobacteriota</taxon>
        <taxon>Cyanophyceae</taxon>
        <taxon>Oscillatoriophycideae</taxon>
        <taxon>Aerosakkonematales</taxon>
        <taxon>Aerosakkonemataceae</taxon>
        <taxon>Microseira</taxon>
    </lineage>
</organism>
<dbReference type="PANTHER" id="PTHR43390">
    <property type="entry name" value="SIGNAL PEPTIDASE I"/>
    <property type="match status" value="1"/>
</dbReference>